<comment type="function">
    <text evidence="6">Part of the outer membrane protein assembly complex, which is involved in assembly and insertion of beta-barrel proteins into the outer membrane.</text>
</comment>
<dbReference type="NCBIfam" id="TIGR03302">
    <property type="entry name" value="OM_YfiO"/>
    <property type="match status" value="1"/>
</dbReference>
<dbReference type="Gene3D" id="1.25.40.10">
    <property type="entry name" value="Tetratricopeptide repeat domain"/>
    <property type="match status" value="1"/>
</dbReference>
<dbReference type="PANTHER" id="PTHR37423:SF1">
    <property type="entry name" value="OUTER MEMBRANE PROTEIN ASSEMBLY FACTOR BAMD"/>
    <property type="match status" value="1"/>
</dbReference>
<evidence type="ECO:0000259" key="7">
    <source>
        <dbReference type="Pfam" id="PF13525"/>
    </source>
</evidence>
<evidence type="ECO:0000313" key="8">
    <source>
        <dbReference type="EMBL" id="SNB56473.1"/>
    </source>
</evidence>
<evidence type="ECO:0000256" key="5">
    <source>
        <dbReference type="ARBA" id="ARBA00023288"/>
    </source>
</evidence>
<keyword evidence="2 6" id="KW-0472">Membrane</keyword>
<dbReference type="InterPro" id="IPR011990">
    <property type="entry name" value="TPR-like_helical_dom_sf"/>
</dbReference>
<comment type="subcellular location">
    <subcellularLocation>
        <location evidence="6">Cell outer membrane</location>
    </subcellularLocation>
</comment>
<keyword evidence="3" id="KW-0564">Palmitate</keyword>
<evidence type="ECO:0000256" key="4">
    <source>
        <dbReference type="ARBA" id="ARBA00023237"/>
    </source>
</evidence>
<gene>
    <name evidence="6" type="primary">bamD</name>
    <name evidence="8" type="ORF">SAMN07250955_101538</name>
</gene>
<proteinExistence type="inferred from homology"/>
<dbReference type="CDD" id="cd15830">
    <property type="entry name" value="BamD"/>
    <property type="match status" value="1"/>
</dbReference>
<dbReference type="Proteomes" id="UP000197065">
    <property type="component" value="Unassembled WGS sequence"/>
</dbReference>
<evidence type="ECO:0000313" key="9">
    <source>
        <dbReference type="Proteomes" id="UP000197065"/>
    </source>
</evidence>
<dbReference type="HAMAP" id="MF_00922">
    <property type="entry name" value="OM_assembly_BamD"/>
    <property type="match status" value="1"/>
</dbReference>
<dbReference type="AlphaFoldDB" id="A0A212QAY1"/>
<dbReference type="GO" id="GO:0043165">
    <property type="term" value="P:Gram-negative-bacterium-type cell outer membrane assembly"/>
    <property type="evidence" value="ECO:0007669"/>
    <property type="project" value="UniProtKB-UniRule"/>
</dbReference>
<comment type="similarity">
    <text evidence="6">Belongs to the BamD family.</text>
</comment>
<dbReference type="EMBL" id="FYEH01000001">
    <property type="protein sequence ID" value="SNB56473.1"/>
    <property type="molecule type" value="Genomic_DNA"/>
</dbReference>
<comment type="subunit">
    <text evidence="6">Part of the Bam complex.</text>
</comment>
<dbReference type="SUPFAM" id="SSF48452">
    <property type="entry name" value="TPR-like"/>
    <property type="match status" value="1"/>
</dbReference>
<keyword evidence="4 6" id="KW-0998">Cell outer membrane</keyword>
<dbReference type="Pfam" id="PF13525">
    <property type="entry name" value="YfiO"/>
    <property type="match status" value="1"/>
</dbReference>
<feature type="domain" description="Outer membrane lipoprotein BamD-like" evidence="7">
    <location>
        <begin position="68"/>
        <end position="262"/>
    </location>
</feature>
<accession>A0A212QAY1</accession>
<evidence type="ECO:0000256" key="1">
    <source>
        <dbReference type="ARBA" id="ARBA00022729"/>
    </source>
</evidence>
<name>A0A212QAY1_9PROT</name>
<sequence>MGASELFMIERLRADARSAIVGETVRPARRDAKRNGWNGTRGRIAASLLVLTLAVAGCTKKEAPYIEQPVDDLYNKAQDQLQQGNYAAAASAFEEVDRQHPYSEWATRAQLMSAYAYYEANDYDASVDAAQRYIDLHPGAPDVDYAYYLIGVDYYERISDVRRDQEMTQKARDAFNELIRRFPDSDYARDAKLKVDLTEDHLAGKEMAIGRYYQDRGEYVAAINRFRAVLEGYQTTTQVPEALMRLVECYLALGVRNEAQNAAAVLGYNFPETVWYERAYSLLQGQNLEPKRDQGSWLSRIF</sequence>
<dbReference type="InterPro" id="IPR039565">
    <property type="entry name" value="BamD-like"/>
</dbReference>
<dbReference type="GO" id="GO:0051205">
    <property type="term" value="P:protein insertion into membrane"/>
    <property type="evidence" value="ECO:0007669"/>
    <property type="project" value="UniProtKB-UniRule"/>
</dbReference>
<keyword evidence="5" id="KW-0449">Lipoprotein</keyword>
<evidence type="ECO:0000256" key="2">
    <source>
        <dbReference type="ARBA" id="ARBA00023136"/>
    </source>
</evidence>
<dbReference type="InterPro" id="IPR017689">
    <property type="entry name" value="BamD"/>
</dbReference>
<protein>
    <recommendedName>
        <fullName evidence="6">Outer membrane protein assembly factor BamD</fullName>
    </recommendedName>
</protein>
<keyword evidence="9" id="KW-1185">Reference proteome</keyword>
<dbReference type="PANTHER" id="PTHR37423">
    <property type="entry name" value="SOLUBLE LYTIC MUREIN TRANSGLYCOSYLASE-RELATED"/>
    <property type="match status" value="1"/>
</dbReference>
<keyword evidence="1 6" id="KW-0732">Signal</keyword>
<organism evidence="8 9">
    <name type="scientific">Arboricoccus pini</name>
    <dbReference type="NCBI Taxonomy" id="1963835"/>
    <lineage>
        <taxon>Bacteria</taxon>
        <taxon>Pseudomonadati</taxon>
        <taxon>Pseudomonadota</taxon>
        <taxon>Alphaproteobacteria</taxon>
        <taxon>Geminicoccales</taxon>
        <taxon>Geminicoccaceae</taxon>
        <taxon>Arboricoccus</taxon>
    </lineage>
</organism>
<evidence type="ECO:0000256" key="6">
    <source>
        <dbReference type="HAMAP-Rule" id="MF_00922"/>
    </source>
</evidence>
<evidence type="ECO:0000256" key="3">
    <source>
        <dbReference type="ARBA" id="ARBA00023139"/>
    </source>
</evidence>
<dbReference type="GO" id="GO:1990063">
    <property type="term" value="C:Bam protein complex"/>
    <property type="evidence" value="ECO:0007669"/>
    <property type="project" value="TreeGrafter"/>
</dbReference>
<reference evidence="8 9" key="1">
    <citation type="submission" date="2017-06" db="EMBL/GenBank/DDBJ databases">
        <authorList>
            <person name="Kim H.J."/>
            <person name="Triplett B.A."/>
        </authorList>
    </citation>
    <scope>NUCLEOTIDE SEQUENCE [LARGE SCALE GENOMIC DNA]</scope>
    <source>
        <strain evidence="8 9">B29T1</strain>
    </source>
</reference>